<dbReference type="InterPro" id="IPR003715">
    <property type="entry name" value="Poly_export_N"/>
</dbReference>
<keyword evidence="9" id="KW-0406">Ion transport</keyword>
<evidence type="ECO:0000256" key="7">
    <source>
        <dbReference type="ARBA" id="ARBA00022729"/>
    </source>
</evidence>
<dbReference type="PANTHER" id="PTHR33619">
    <property type="entry name" value="POLYSACCHARIDE EXPORT PROTEIN GFCE-RELATED"/>
    <property type="match status" value="1"/>
</dbReference>
<proteinExistence type="inferred from homology"/>
<accession>A0ABS8JY51</accession>
<comment type="similarity">
    <text evidence="2">Belongs to the BexD/CtrA/VexA family.</text>
</comment>
<reference evidence="18 19" key="1">
    <citation type="submission" date="2021-11" db="EMBL/GenBank/DDBJ databases">
        <authorList>
            <person name="Oh E.-T."/>
            <person name="Kim S.-B."/>
        </authorList>
    </citation>
    <scope>NUCLEOTIDE SEQUENCE [LARGE SCALE GENOMIC DNA]</scope>
    <source>
        <strain evidence="18 19">MMS20-SJTR3</strain>
    </source>
</reference>
<evidence type="ECO:0000256" key="10">
    <source>
        <dbReference type="ARBA" id="ARBA00023114"/>
    </source>
</evidence>
<keyword evidence="11" id="KW-0472">Membrane</keyword>
<feature type="compositionally biased region" description="Low complexity" evidence="15">
    <location>
        <begin position="82"/>
        <end position="95"/>
    </location>
</feature>
<keyword evidence="10" id="KW-0626">Porin</keyword>
<dbReference type="PANTHER" id="PTHR33619:SF3">
    <property type="entry name" value="POLYSACCHARIDE EXPORT PROTEIN GFCE-RELATED"/>
    <property type="match status" value="1"/>
</dbReference>
<evidence type="ECO:0000256" key="12">
    <source>
        <dbReference type="ARBA" id="ARBA00023139"/>
    </source>
</evidence>
<dbReference type="InterPro" id="IPR054765">
    <property type="entry name" value="SLBB_dom"/>
</dbReference>
<evidence type="ECO:0000256" key="9">
    <source>
        <dbReference type="ARBA" id="ARBA00023065"/>
    </source>
</evidence>
<feature type="region of interest" description="Disordered" evidence="15">
    <location>
        <begin position="50"/>
        <end position="104"/>
    </location>
</feature>
<dbReference type="Gene3D" id="3.30.1950.10">
    <property type="entry name" value="wza like domain"/>
    <property type="match status" value="1"/>
</dbReference>
<feature type="domain" description="SLBB" evidence="17">
    <location>
        <begin position="238"/>
        <end position="315"/>
    </location>
</feature>
<sequence length="435" mass="45616">MSASVLTGSLRRLGVLTVSVSLLLSACAVAPGMRMETSSTTNEMETLAQSDATADAASKPAVDVAGEAASVAASETTPTREPAQAPESPAAATGARLRTADATPGTPAIAITEVDAALLARIREQRRQQQLELSRLLSGSPQAYAIGAGDVLQIVVWDHPEFAAALGPSQASGSVRPGDPAAGFIVDQSGNLTFPYAGTLHVAGLRAEEVQQRLTGALAKYFIKPQVTVRVASYRAHQVYVDGEVHSPGALPVNDVPMTLYEAISRAGGFSDSADQSDLVLVRNGQSHRLNLTRLLAQGLSPSLIYLQPGDFLRVVSRDENHAYVMGEVNKPIAALPRRTGRLTLADALSQAGSVNSSTADAAQMYVIRGSLSGTAQVFHLDARSPVAMLLAKDFELQPNDVVYVDGNGLVRFNRVLSLLMPLISSGLTAGLVTK</sequence>
<dbReference type="InterPro" id="IPR049712">
    <property type="entry name" value="Poly_export"/>
</dbReference>
<dbReference type="Proteomes" id="UP001431019">
    <property type="component" value="Unassembled WGS sequence"/>
</dbReference>
<evidence type="ECO:0000256" key="4">
    <source>
        <dbReference type="ARBA" id="ARBA00022452"/>
    </source>
</evidence>
<comment type="caution">
    <text evidence="18">The sequence shown here is derived from an EMBL/GenBank/DDBJ whole genome shotgun (WGS) entry which is preliminary data.</text>
</comment>
<dbReference type="Pfam" id="PF22461">
    <property type="entry name" value="SLBB_2"/>
    <property type="match status" value="2"/>
</dbReference>
<gene>
    <name evidence="18" type="ORF">LJ656_19720</name>
</gene>
<evidence type="ECO:0000256" key="8">
    <source>
        <dbReference type="ARBA" id="ARBA00023047"/>
    </source>
</evidence>
<feature type="compositionally biased region" description="Low complexity" evidence="15">
    <location>
        <begin position="61"/>
        <end position="75"/>
    </location>
</feature>
<evidence type="ECO:0000259" key="17">
    <source>
        <dbReference type="Pfam" id="PF22461"/>
    </source>
</evidence>
<evidence type="ECO:0000313" key="19">
    <source>
        <dbReference type="Proteomes" id="UP001431019"/>
    </source>
</evidence>
<dbReference type="EMBL" id="JAJITD010000009">
    <property type="protein sequence ID" value="MCC8394826.1"/>
    <property type="molecule type" value="Genomic_DNA"/>
</dbReference>
<evidence type="ECO:0000256" key="14">
    <source>
        <dbReference type="ARBA" id="ARBA00023288"/>
    </source>
</evidence>
<keyword evidence="8" id="KW-0625">Polysaccharide transport</keyword>
<evidence type="ECO:0000256" key="5">
    <source>
        <dbReference type="ARBA" id="ARBA00022597"/>
    </source>
</evidence>
<organism evidence="18 19">
    <name type="scientific">Paraburkholderia sejongensis</name>
    <dbReference type="NCBI Taxonomy" id="2886946"/>
    <lineage>
        <taxon>Bacteria</taxon>
        <taxon>Pseudomonadati</taxon>
        <taxon>Pseudomonadota</taxon>
        <taxon>Betaproteobacteria</taxon>
        <taxon>Burkholderiales</taxon>
        <taxon>Burkholderiaceae</taxon>
        <taxon>Paraburkholderia</taxon>
    </lineage>
</organism>
<keyword evidence="6" id="KW-0812">Transmembrane</keyword>
<dbReference type="Pfam" id="PF02563">
    <property type="entry name" value="Poly_export"/>
    <property type="match status" value="1"/>
</dbReference>
<evidence type="ECO:0000256" key="2">
    <source>
        <dbReference type="ARBA" id="ARBA00009450"/>
    </source>
</evidence>
<keyword evidence="12" id="KW-0564">Palmitate</keyword>
<keyword evidence="5" id="KW-0762">Sugar transport</keyword>
<name>A0ABS8JY51_9BURK</name>
<protein>
    <submittedName>
        <fullName evidence="18">Polysaccharide biosynthesis/export family protein</fullName>
    </submittedName>
</protein>
<evidence type="ECO:0000256" key="11">
    <source>
        <dbReference type="ARBA" id="ARBA00023136"/>
    </source>
</evidence>
<feature type="domain" description="Polysaccharide export protein N-terminal" evidence="16">
    <location>
        <begin position="140"/>
        <end position="231"/>
    </location>
</feature>
<evidence type="ECO:0000256" key="3">
    <source>
        <dbReference type="ARBA" id="ARBA00022448"/>
    </source>
</evidence>
<evidence type="ECO:0000256" key="13">
    <source>
        <dbReference type="ARBA" id="ARBA00023237"/>
    </source>
</evidence>
<evidence type="ECO:0000256" key="15">
    <source>
        <dbReference type="SAM" id="MobiDB-lite"/>
    </source>
</evidence>
<evidence type="ECO:0000256" key="1">
    <source>
        <dbReference type="ARBA" id="ARBA00004571"/>
    </source>
</evidence>
<keyword evidence="13" id="KW-0998">Cell outer membrane</keyword>
<keyword evidence="4" id="KW-1134">Transmembrane beta strand</keyword>
<keyword evidence="7" id="KW-0732">Signal</keyword>
<keyword evidence="14" id="KW-0449">Lipoprotein</keyword>
<comment type="subcellular location">
    <subcellularLocation>
        <location evidence="1">Cell outer membrane</location>
        <topology evidence="1">Multi-pass membrane protein</topology>
    </subcellularLocation>
</comment>
<evidence type="ECO:0000259" key="16">
    <source>
        <dbReference type="Pfam" id="PF02563"/>
    </source>
</evidence>
<dbReference type="RefSeq" id="WP_230511053.1">
    <property type="nucleotide sequence ID" value="NZ_JAJITD010000009.1"/>
</dbReference>
<keyword evidence="3" id="KW-0813">Transport</keyword>
<feature type="domain" description="SLBB" evidence="17">
    <location>
        <begin position="322"/>
        <end position="405"/>
    </location>
</feature>
<dbReference type="Gene3D" id="3.10.560.10">
    <property type="entry name" value="Outer membrane lipoprotein wza domain like"/>
    <property type="match status" value="2"/>
</dbReference>
<evidence type="ECO:0000313" key="18">
    <source>
        <dbReference type="EMBL" id="MCC8394826.1"/>
    </source>
</evidence>
<evidence type="ECO:0000256" key="6">
    <source>
        <dbReference type="ARBA" id="ARBA00022692"/>
    </source>
</evidence>
<keyword evidence="19" id="KW-1185">Reference proteome</keyword>